<reference evidence="5" key="1">
    <citation type="journal article" date="2023" name="bioRxiv">
        <title>Complete genome of the Medicago anthracnose fungus, Colletotrichum destructivum, reveals a mini-chromosome-like region within a core chromosome.</title>
        <authorList>
            <person name="Lapalu N."/>
            <person name="Simon A."/>
            <person name="Lu A."/>
            <person name="Plaumann P.-L."/>
            <person name="Amselem J."/>
            <person name="Pigne S."/>
            <person name="Auger A."/>
            <person name="Koch C."/>
            <person name="Dallery J.-F."/>
            <person name="O'Connell R.J."/>
        </authorList>
    </citation>
    <scope>NUCLEOTIDE SEQUENCE [LARGE SCALE GENOMIC DNA]</scope>
    <source>
        <strain evidence="5">CBS 520.97</strain>
    </source>
</reference>
<evidence type="ECO:0000313" key="5">
    <source>
        <dbReference type="Proteomes" id="UP001322277"/>
    </source>
</evidence>
<sequence length="466" mass="52105">MVIVCVLVLVLVLALALVQVPVALVAVTCNLLAFWPRSRQIRAYLQVPTTCRPTPCNCQLLPHSKSIVSCNVIYCALASFSPVSHFSHHHNHHHHHYFLYQPCLFSTCNNPLSPPIHPFPRCWPSLLLLPLSCLARPDLGVSLPPLSPSSTAPAAATFGLVSLVLLHTFIILFSQILSIFKFFALRIISQAQSTPPWRPAPPPGKEEFERKGRRREGEKKKKKKERTPTTQQFHPRSLHCGVASLSFPDPCLLSTGVSILLYHCCCYLHLPTHPSTAAVAVVVQLQKPDQIRYTSRHLAPLDTKHWSTGTHHHHHLTSFTCALPCLPLPCLPLSLPSPWHLLLFHLGLPCHHHLVFCSYLPLPPPPPKPIPTRPPTPRLLPTTETTKTRHQPRSNRLRVLPPTYLLSHLPHLNRLLGSPTKKKEGPSWAIVDHCSLTKEGALLLYSPSSCLTHFQFLFPIPRASCL</sequence>
<keyword evidence="2" id="KW-0472">Membrane</keyword>
<feature type="region of interest" description="Disordered" evidence="1">
    <location>
        <begin position="193"/>
        <end position="233"/>
    </location>
</feature>
<dbReference type="EMBL" id="CP137309">
    <property type="protein sequence ID" value="WQF83605.1"/>
    <property type="molecule type" value="Genomic_DNA"/>
</dbReference>
<feature type="chain" id="PRO_5043556468" evidence="3">
    <location>
        <begin position="17"/>
        <end position="466"/>
    </location>
</feature>
<evidence type="ECO:0000256" key="3">
    <source>
        <dbReference type="SAM" id="SignalP"/>
    </source>
</evidence>
<dbReference type="RefSeq" id="XP_062780829.1">
    <property type="nucleotide sequence ID" value="XM_062924778.1"/>
</dbReference>
<evidence type="ECO:0000256" key="1">
    <source>
        <dbReference type="SAM" id="MobiDB-lite"/>
    </source>
</evidence>
<gene>
    <name evidence="4" type="ORF">CDEST_08619</name>
</gene>
<name>A0AAX4IJE4_9PEZI</name>
<feature type="compositionally biased region" description="Pro residues" evidence="1">
    <location>
        <begin position="367"/>
        <end position="378"/>
    </location>
</feature>
<feature type="transmembrane region" description="Helical" evidence="2">
    <location>
        <begin position="154"/>
        <end position="180"/>
    </location>
</feature>
<accession>A0AAX4IJE4</accession>
<evidence type="ECO:0000256" key="2">
    <source>
        <dbReference type="SAM" id="Phobius"/>
    </source>
</evidence>
<keyword evidence="2" id="KW-1133">Transmembrane helix</keyword>
<feature type="compositionally biased region" description="Basic and acidic residues" evidence="1">
    <location>
        <begin position="204"/>
        <end position="219"/>
    </location>
</feature>
<feature type="signal peptide" evidence="3">
    <location>
        <begin position="1"/>
        <end position="16"/>
    </location>
</feature>
<feature type="region of interest" description="Disordered" evidence="1">
    <location>
        <begin position="367"/>
        <end position="393"/>
    </location>
</feature>
<keyword evidence="5" id="KW-1185">Reference proteome</keyword>
<proteinExistence type="predicted"/>
<protein>
    <submittedName>
        <fullName evidence="4">Uncharacterized protein</fullName>
    </submittedName>
</protein>
<dbReference type="Proteomes" id="UP001322277">
    <property type="component" value="Chromosome 5"/>
</dbReference>
<organism evidence="4 5">
    <name type="scientific">Colletotrichum destructivum</name>
    <dbReference type="NCBI Taxonomy" id="34406"/>
    <lineage>
        <taxon>Eukaryota</taxon>
        <taxon>Fungi</taxon>
        <taxon>Dikarya</taxon>
        <taxon>Ascomycota</taxon>
        <taxon>Pezizomycotina</taxon>
        <taxon>Sordariomycetes</taxon>
        <taxon>Hypocreomycetidae</taxon>
        <taxon>Glomerellales</taxon>
        <taxon>Glomerellaceae</taxon>
        <taxon>Colletotrichum</taxon>
        <taxon>Colletotrichum destructivum species complex</taxon>
    </lineage>
</organism>
<evidence type="ECO:0000313" key="4">
    <source>
        <dbReference type="EMBL" id="WQF83605.1"/>
    </source>
</evidence>
<keyword evidence="2" id="KW-0812">Transmembrane</keyword>
<keyword evidence="3" id="KW-0732">Signal</keyword>
<dbReference type="AlphaFoldDB" id="A0AAX4IJE4"/>
<dbReference type="GeneID" id="87945122"/>
<dbReference type="KEGG" id="cdet:87945122"/>